<dbReference type="GO" id="GO:0008270">
    <property type="term" value="F:zinc ion binding"/>
    <property type="evidence" value="ECO:0007669"/>
    <property type="project" value="UniProtKB-KW"/>
</dbReference>
<keyword evidence="4" id="KW-0863">Zinc-finger</keyword>
<keyword evidence="2 3" id="KW-0040">ANK repeat</keyword>
<dbReference type="InterPro" id="IPR001841">
    <property type="entry name" value="Znf_RING"/>
</dbReference>
<evidence type="ECO:0000256" key="2">
    <source>
        <dbReference type="ARBA" id="ARBA00023043"/>
    </source>
</evidence>
<name>A0A7S1F5S4_NOCSC</name>
<dbReference type="InterPro" id="IPR013083">
    <property type="entry name" value="Znf_RING/FYVE/PHD"/>
</dbReference>
<evidence type="ECO:0000259" key="5">
    <source>
        <dbReference type="PROSITE" id="PS50089"/>
    </source>
</evidence>
<dbReference type="EMBL" id="HBFQ01027080">
    <property type="protein sequence ID" value="CAD8844807.1"/>
    <property type="molecule type" value="Transcribed_RNA"/>
</dbReference>
<dbReference type="SMART" id="SM00248">
    <property type="entry name" value="ANK"/>
    <property type="match status" value="4"/>
</dbReference>
<gene>
    <name evidence="6" type="ORF">NSCI0253_LOCUS19157</name>
</gene>
<proteinExistence type="predicted"/>
<dbReference type="SMART" id="SM00184">
    <property type="entry name" value="RING"/>
    <property type="match status" value="1"/>
</dbReference>
<evidence type="ECO:0000256" key="3">
    <source>
        <dbReference type="PROSITE-ProRule" id="PRU00023"/>
    </source>
</evidence>
<evidence type="ECO:0000313" key="6">
    <source>
        <dbReference type="EMBL" id="CAD8844807.1"/>
    </source>
</evidence>
<dbReference type="AlphaFoldDB" id="A0A7S1F5S4"/>
<dbReference type="PROSITE" id="PS50089">
    <property type="entry name" value="ZF_RING_2"/>
    <property type="match status" value="1"/>
</dbReference>
<dbReference type="SUPFAM" id="SSF48403">
    <property type="entry name" value="Ankyrin repeat"/>
    <property type="match status" value="1"/>
</dbReference>
<dbReference type="Pfam" id="PF12796">
    <property type="entry name" value="Ank_2"/>
    <property type="match status" value="2"/>
</dbReference>
<keyword evidence="4" id="KW-0862">Zinc</keyword>
<feature type="repeat" description="ANK" evidence="3">
    <location>
        <begin position="354"/>
        <end position="386"/>
    </location>
</feature>
<evidence type="ECO:0000256" key="1">
    <source>
        <dbReference type="ARBA" id="ARBA00022737"/>
    </source>
</evidence>
<dbReference type="SUPFAM" id="SSF57850">
    <property type="entry name" value="RING/U-box"/>
    <property type="match status" value="1"/>
</dbReference>
<dbReference type="InterPro" id="IPR050776">
    <property type="entry name" value="Ank_Repeat/CDKN_Inhibitor"/>
</dbReference>
<feature type="repeat" description="ANK" evidence="3">
    <location>
        <begin position="40"/>
        <end position="72"/>
    </location>
</feature>
<accession>A0A7S1F5S4</accession>
<dbReference type="PROSITE" id="PS50297">
    <property type="entry name" value="ANK_REP_REGION"/>
    <property type="match status" value="4"/>
</dbReference>
<dbReference type="PROSITE" id="PS50088">
    <property type="entry name" value="ANK_REPEAT"/>
    <property type="match status" value="4"/>
</dbReference>
<dbReference type="InterPro" id="IPR002110">
    <property type="entry name" value="Ankyrin_rpt"/>
</dbReference>
<feature type="repeat" description="ANK" evidence="3">
    <location>
        <begin position="321"/>
        <end position="353"/>
    </location>
</feature>
<keyword evidence="1" id="KW-0677">Repeat</keyword>
<dbReference type="Gene3D" id="1.25.40.20">
    <property type="entry name" value="Ankyrin repeat-containing domain"/>
    <property type="match status" value="2"/>
</dbReference>
<dbReference type="Gene3D" id="3.30.40.10">
    <property type="entry name" value="Zinc/RING finger domain, C3HC4 (zinc finger)"/>
    <property type="match status" value="1"/>
</dbReference>
<evidence type="ECO:0000256" key="4">
    <source>
        <dbReference type="PROSITE-ProRule" id="PRU00175"/>
    </source>
</evidence>
<dbReference type="PANTHER" id="PTHR24201:SF15">
    <property type="entry name" value="ANKYRIN REPEAT DOMAIN-CONTAINING PROTEIN 66"/>
    <property type="match status" value="1"/>
</dbReference>
<organism evidence="6">
    <name type="scientific">Noctiluca scintillans</name>
    <name type="common">Sea sparkle</name>
    <name type="synonym">Red tide dinoflagellate</name>
    <dbReference type="NCBI Taxonomy" id="2966"/>
    <lineage>
        <taxon>Eukaryota</taxon>
        <taxon>Sar</taxon>
        <taxon>Alveolata</taxon>
        <taxon>Dinophyceae</taxon>
        <taxon>Noctilucales</taxon>
        <taxon>Noctilucaceae</taxon>
        <taxon>Noctiluca</taxon>
    </lineage>
</organism>
<dbReference type="InterPro" id="IPR036770">
    <property type="entry name" value="Ankyrin_rpt-contain_sf"/>
</dbReference>
<reference evidence="6" key="1">
    <citation type="submission" date="2021-01" db="EMBL/GenBank/DDBJ databases">
        <authorList>
            <person name="Corre E."/>
            <person name="Pelletier E."/>
            <person name="Niang G."/>
            <person name="Scheremetjew M."/>
            <person name="Finn R."/>
            <person name="Kale V."/>
            <person name="Holt S."/>
            <person name="Cochrane G."/>
            <person name="Meng A."/>
            <person name="Brown T."/>
            <person name="Cohen L."/>
        </authorList>
    </citation>
    <scope>NUCLEOTIDE SEQUENCE</scope>
</reference>
<protein>
    <recommendedName>
        <fullName evidence="5">RING-type domain-containing protein</fullName>
    </recommendedName>
</protein>
<feature type="repeat" description="ANK" evidence="3">
    <location>
        <begin position="73"/>
        <end position="105"/>
    </location>
</feature>
<keyword evidence="4" id="KW-0479">Metal-binding</keyword>
<dbReference type="PANTHER" id="PTHR24201">
    <property type="entry name" value="ANK_REP_REGION DOMAIN-CONTAINING PROTEIN"/>
    <property type="match status" value="1"/>
</dbReference>
<sequence length="421" mass="46151">MAEILCDFVKHGDTLQVVAHLQKATNVVEMIQSVEYCERNSKCALHLAANRGYADILRLLLAEKADPNTVNDGGNVALHFAAEMGRARCVHVLLEHGAHTEVRNGFGKSPAEKALPDKWESPEITEGKQYVQRLLSREQLSLECLPRNEVPRRVPARVCEGKAPGPVVGGSSVSSTGVRPGEVSSVRFRDQPSESCDLCPICVEPLQRHSPIWAGCSHRLHLECLAMLREWRPDAGCAVCRAPWPDSLQVDADLKVLLRTNGIVVKPVPPDDSEPLLNCLVRDNNLKGIRAALAELWAKGGDQKVRDRVTDTEEGVHDTRVAQSPLHLAASLGRTDALQLLLATRASPSVTDDTGNTPLHRAADLGRASVVLTLLTARADPEIRNNFGRTPRDLASKHFAESEEVQQGKVQCLQHLSREYL</sequence>
<feature type="domain" description="RING-type" evidence="5">
    <location>
        <begin position="199"/>
        <end position="241"/>
    </location>
</feature>